<organism evidence="1 2">
    <name type="scientific">Sphaerulina musiva (strain SO2202)</name>
    <name type="common">Poplar stem canker fungus</name>
    <name type="synonym">Septoria musiva</name>
    <dbReference type="NCBI Taxonomy" id="692275"/>
    <lineage>
        <taxon>Eukaryota</taxon>
        <taxon>Fungi</taxon>
        <taxon>Dikarya</taxon>
        <taxon>Ascomycota</taxon>
        <taxon>Pezizomycotina</taxon>
        <taxon>Dothideomycetes</taxon>
        <taxon>Dothideomycetidae</taxon>
        <taxon>Mycosphaerellales</taxon>
        <taxon>Mycosphaerellaceae</taxon>
        <taxon>Sphaerulina</taxon>
    </lineage>
</organism>
<dbReference type="RefSeq" id="XP_016760622.1">
    <property type="nucleotide sequence ID" value="XM_016905376.1"/>
</dbReference>
<dbReference type="OMA" id="IVYMETE"/>
<dbReference type="HOGENOM" id="CLU_1644766_0_0_1"/>
<gene>
    <name evidence="1" type="ORF">SEPMUDRAFT_149154</name>
</gene>
<reference evidence="1 2" key="1">
    <citation type="journal article" date="2012" name="PLoS Pathog.">
        <title>Diverse lifestyles and strategies of plant pathogenesis encoded in the genomes of eighteen Dothideomycetes fungi.</title>
        <authorList>
            <person name="Ohm R.A."/>
            <person name="Feau N."/>
            <person name="Henrissat B."/>
            <person name="Schoch C.L."/>
            <person name="Horwitz B.A."/>
            <person name="Barry K.W."/>
            <person name="Condon B.J."/>
            <person name="Copeland A.C."/>
            <person name="Dhillon B."/>
            <person name="Glaser F."/>
            <person name="Hesse C.N."/>
            <person name="Kosti I."/>
            <person name="LaButti K."/>
            <person name="Lindquist E.A."/>
            <person name="Lucas S."/>
            <person name="Salamov A.A."/>
            <person name="Bradshaw R.E."/>
            <person name="Ciuffetti L."/>
            <person name="Hamelin R.C."/>
            <person name="Kema G.H.J."/>
            <person name="Lawrence C."/>
            <person name="Scott J.A."/>
            <person name="Spatafora J.W."/>
            <person name="Turgeon B.G."/>
            <person name="de Wit P.J.G.M."/>
            <person name="Zhong S."/>
            <person name="Goodwin S.B."/>
            <person name="Grigoriev I.V."/>
        </authorList>
    </citation>
    <scope>NUCLEOTIDE SEQUENCE [LARGE SCALE GENOMIC DNA]</scope>
    <source>
        <strain evidence="1 2">SO2202</strain>
    </source>
</reference>
<evidence type="ECO:0008006" key="3">
    <source>
        <dbReference type="Google" id="ProtNLM"/>
    </source>
</evidence>
<dbReference type="Proteomes" id="UP000016931">
    <property type="component" value="Unassembled WGS sequence"/>
</dbReference>
<dbReference type="OrthoDB" id="3621732at2759"/>
<evidence type="ECO:0000313" key="2">
    <source>
        <dbReference type="Proteomes" id="UP000016931"/>
    </source>
</evidence>
<dbReference type="AlphaFoldDB" id="M3BWT2"/>
<protein>
    <recommendedName>
        <fullName evidence="3">SnoaL-like domain-containing protein</fullName>
    </recommendedName>
</protein>
<sequence>MSDRAKPRYILPANKSLASTSPSKSLAATLEEVSTSNIKMVNERDFELGSPTAKAVLEHVSPHFKTWIYNVSKPTALTFEEGLEVLRGVAKKFPKYREEVLDLTTDIDEKRGCATVVVHVRISGREQTSVEAIREAKWERDEHGKWWLHSFIGIWGVSMDC</sequence>
<evidence type="ECO:0000313" key="1">
    <source>
        <dbReference type="EMBL" id="EMF12501.1"/>
    </source>
</evidence>
<accession>M3BWT2</accession>
<proteinExistence type="predicted"/>
<dbReference type="GeneID" id="27902513"/>
<name>M3BWT2_SPHMS</name>
<keyword evidence="2" id="KW-1185">Reference proteome</keyword>
<dbReference type="EMBL" id="KB456264">
    <property type="protein sequence ID" value="EMF12501.1"/>
    <property type="molecule type" value="Genomic_DNA"/>
</dbReference>